<keyword evidence="2" id="KW-0413">Isomerase</keyword>
<dbReference type="CDD" id="cd06558">
    <property type="entry name" value="crotonase-like"/>
    <property type="match status" value="1"/>
</dbReference>
<dbReference type="PROSITE" id="PS00166">
    <property type="entry name" value="ENOYL_COA_HYDRATASE"/>
    <property type="match status" value="1"/>
</dbReference>
<protein>
    <submittedName>
        <fullName evidence="5">2,3-dehydroadipyl-CoA hydratase</fullName>
    </submittedName>
</protein>
<dbReference type="InterPro" id="IPR014748">
    <property type="entry name" value="Enoyl-CoA_hydra_C"/>
</dbReference>
<keyword evidence="3" id="KW-0456">Lyase</keyword>
<dbReference type="Gene3D" id="3.90.226.10">
    <property type="entry name" value="2-enoyl-CoA Hydratase, Chain A, domain 1"/>
    <property type="match status" value="1"/>
</dbReference>
<evidence type="ECO:0000256" key="1">
    <source>
        <dbReference type="ARBA" id="ARBA00005254"/>
    </source>
</evidence>
<evidence type="ECO:0000256" key="3">
    <source>
        <dbReference type="ARBA" id="ARBA00023239"/>
    </source>
</evidence>
<dbReference type="GO" id="GO:0006635">
    <property type="term" value="P:fatty acid beta-oxidation"/>
    <property type="evidence" value="ECO:0007669"/>
    <property type="project" value="TreeGrafter"/>
</dbReference>
<name>A0A0J1HEI7_9GAMM</name>
<accession>A0A0J1HEI7</accession>
<dbReference type="PANTHER" id="PTHR11941:SF54">
    <property type="entry name" value="ENOYL-COA HYDRATASE, MITOCHONDRIAL"/>
    <property type="match status" value="1"/>
</dbReference>
<dbReference type="InterPro" id="IPR001753">
    <property type="entry name" value="Enoyl-CoA_hydra/iso"/>
</dbReference>
<reference evidence="5 6" key="1">
    <citation type="submission" date="2015-05" db="EMBL/GenBank/DDBJ databases">
        <title>Photobacterium galathea sp. nov.</title>
        <authorList>
            <person name="Machado H."/>
            <person name="Gram L."/>
        </authorList>
    </citation>
    <scope>NUCLEOTIDE SEQUENCE [LARGE SCALE GENOMIC DNA]</scope>
    <source>
        <strain evidence="5 6">DSM 22954</strain>
    </source>
</reference>
<dbReference type="PATRIC" id="fig|320778.3.peg.2009"/>
<proteinExistence type="inferred from homology"/>
<comment type="similarity">
    <text evidence="1 4">Belongs to the enoyl-CoA hydratase/isomerase family.</text>
</comment>
<evidence type="ECO:0000256" key="4">
    <source>
        <dbReference type="RuleBase" id="RU003707"/>
    </source>
</evidence>
<dbReference type="AlphaFoldDB" id="A0A0J1HEI7"/>
<comment type="caution">
    <text evidence="5">The sequence shown here is derived from an EMBL/GenBank/DDBJ whole genome shotgun (WGS) entry which is preliminary data.</text>
</comment>
<dbReference type="InterPro" id="IPR029045">
    <property type="entry name" value="ClpP/crotonase-like_dom_sf"/>
</dbReference>
<evidence type="ECO:0000256" key="2">
    <source>
        <dbReference type="ARBA" id="ARBA00023235"/>
    </source>
</evidence>
<gene>
    <name evidence="5" type="ORF">ABT57_09235</name>
</gene>
<dbReference type="STRING" id="320778.ABT57_09235"/>
<dbReference type="FunFam" id="1.10.12.10:FF:000001">
    <property type="entry name" value="Probable enoyl-CoA hydratase, mitochondrial"/>
    <property type="match status" value="1"/>
</dbReference>
<dbReference type="InterPro" id="IPR018376">
    <property type="entry name" value="Enoyl-CoA_hyd/isom_CS"/>
</dbReference>
<dbReference type="PANTHER" id="PTHR11941">
    <property type="entry name" value="ENOYL-COA HYDRATASE-RELATED"/>
    <property type="match status" value="1"/>
</dbReference>
<dbReference type="GO" id="GO:0016853">
    <property type="term" value="F:isomerase activity"/>
    <property type="evidence" value="ECO:0007669"/>
    <property type="project" value="UniProtKB-KW"/>
</dbReference>
<evidence type="ECO:0000313" key="5">
    <source>
        <dbReference type="EMBL" id="KLV10059.1"/>
    </source>
</evidence>
<evidence type="ECO:0000313" key="6">
    <source>
        <dbReference type="Proteomes" id="UP000035909"/>
    </source>
</evidence>
<dbReference type="FunFam" id="3.90.226.10:FF:000009">
    <property type="entry name" value="Carnitinyl-CoA dehydratase"/>
    <property type="match status" value="1"/>
</dbReference>
<dbReference type="SUPFAM" id="SSF52096">
    <property type="entry name" value="ClpP/crotonase"/>
    <property type="match status" value="1"/>
</dbReference>
<dbReference type="Pfam" id="PF00378">
    <property type="entry name" value="ECH_1"/>
    <property type="match status" value="1"/>
</dbReference>
<dbReference type="EMBL" id="LDOU01000007">
    <property type="protein sequence ID" value="KLV10059.1"/>
    <property type="molecule type" value="Genomic_DNA"/>
</dbReference>
<keyword evidence="6" id="KW-1185">Reference proteome</keyword>
<dbReference type="GO" id="GO:0016836">
    <property type="term" value="F:hydro-lyase activity"/>
    <property type="evidence" value="ECO:0007669"/>
    <property type="project" value="UniProtKB-ARBA"/>
</dbReference>
<organism evidence="5 6">
    <name type="scientific">Photobacterium ganghwense</name>
    <dbReference type="NCBI Taxonomy" id="320778"/>
    <lineage>
        <taxon>Bacteria</taxon>
        <taxon>Pseudomonadati</taxon>
        <taxon>Pseudomonadota</taxon>
        <taxon>Gammaproteobacteria</taxon>
        <taxon>Vibrionales</taxon>
        <taxon>Vibrionaceae</taxon>
        <taxon>Photobacterium</taxon>
    </lineage>
</organism>
<dbReference type="Proteomes" id="UP000035909">
    <property type="component" value="Unassembled WGS sequence"/>
</dbReference>
<sequence>MACDLTRRVLTIRFTHYQKRNALTNDCLAELAAVLEMVDGDDNIGAVVLTGGAHCFAAGADLNELASQDAVATWQNPRPQLWQRIDSFSKPLLAAVNGYAFGAGLELVLLCDVVIAAEQTRFGLPEITLGLMPGAGGTQRLSRTVGKSLANQMVLTGMPIDARQACSAGLVSEVTLAALTLERTQQLAVVIASRAPLAVKAAKQALKQVPELPLSQGLKQERQLFSLLAATQDRQEGIDAFFSKRTPKYQGN</sequence>
<dbReference type="Gene3D" id="1.10.12.10">
    <property type="entry name" value="Lyase 2-enoyl-coa Hydratase, Chain A, domain 2"/>
    <property type="match status" value="1"/>
</dbReference>